<evidence type="ECO:0000313" key="7">
    <source>
        <dbReference type="EMBL" id="KAJ8047231.1"/>
    </source>
</evidence>
<evidence type="ECO:0000256" key="2">
    <source>
        <dbReference type="ARBA" id="ARBA00008821"/>
    </source>
</evidence>
<dbReference type="InterPro" id="IPR006043">
    <property type="entry name" value="NCS2"/>
</dbReference>
<organism evidence="7 8">
    <name type="scientific">Holothuria leucospilota</name>
    <name type="common">Black long sea cucumber</name>
    <name type="synonym">Mertensiothuria leucospilota</name>
    <dbReference type="NCBI Taxonomy" id="206669"/>
    <lineage>
        <taxon>Eukaryota</taxon>
        <taxon>Metazoa</taxon>
        <taxon>Echinodermata</taxon>
        <taxon>Eleutherozoa</taxon>
        <taxon>Echinozoa</taxon>
        <taxon>Holothuroidea</taxon>
        <taxon>Aspidochirotacea</taxon>
        <taxon>Aspidochirotida</taxon>
        <taxon>Holothuriidae</taxon>
        <taxon>Holothuria</taxon>
    </lineage>
</organism>
<evidence type="ECO:0000256" key="3">
    <source>
        <dbReference type="ARBA" id="ARBA00022692"/>
    </source>
</evidence>
<feature type="transmembrane region" description="Helical" evidence="6">
    <location>
        <begin position="12"/>
        <end position="32"/>
    </location>
</feature>
<feature type="transmembrane region" description="Helical" evidence="6">
    <location>
        <begin position="155"/>
        <end position="174"/>
    </location>
</feature>
<feature type="transmembrane region" description="Helical" evidence="6">
    <location>
        <begin position="125"/>
        <end position="148"/>
    </location>
</feature>
<evidence type="ECO:0000313" key="8">
    <source>
        <dbReference type="Proteomes" id="UP001152320"/>
    </source>
</evidence>
<gene>
    <name evidence="7" type="ORF">HOLleu_06184</name>
</gene>
<dbReference type="EMBL" id="JAIZAY010000002">
    <property type="protein sequence ID" value="KAJ8047231.1"/>
    <property type="molecule type" value="Genomic_DNA"/>
</dbReference>
<dbReference type="AlphaFoldDB" id="A0A9Q1CKY8"/>
<evidence type="ECO:0000256" key="1">
    <source>
        <dbReference type="ARBA" id="ARBA00004141"/>
    </source>
</evidence>
<comment type="similarity">
    <text evidence="2">Belongs to the nucleobase:cation symporter-2 (NCS2) (TC 2.A.40) family.</text>
</comment>
<keyword evidence="3 6" id="KW-0812">Transmembrane</keyword>
<keyword evidence="8" id="KW-1185">Reference proteome</keyword>
<evidence type="ECO:0000256" key="6">
    <source>
        <dbReference type="SAM" id="Phobius"/>
    </source>
</evidence>
<evidence type="ECO:0000256" key="5">
    <source>
        <dbReference type="ARBA" id="ARBA00023136"/>
    </source>
</evidence>
<dbReference type="Proteomes" id="UP001152320">
    <property type="component" value="Chromosome 2"/>
</dbReference>
<dbReference type="GO" id="GO:0016020">
    <property type="term" value="C:membrane"/>
    <property type="evidence" value="ECO:0007669"/>
    <property type="project" value="UniProtKB-SubCell"/>
</dbReference>
<proteinExistence type="inferred from homology"/>
<sequence>MDIISLSSQWGWPTFNIAAIVGTLSAIVISVLDSIGDYHACAQVARVPAPPAHAINRGIGVEGAAGLLASFWGTGMGVVSYSSDIALLNLTKAASRSILIGSGLIFILVGFFTKVSALFNGIPKPILAAGSVTVGMITSIGLSNLSYVKMDSSRNILVVGFSLVVAIGIPQYLGKHPDAIDTGSKSVDNILEGLLLNGMLLGAVISTFLDLVIPGFYERQLSMFSLRFSGLFRHSNY</sequence>
<dbReference type="OrthoDB" id="1641903at2759"/>
<feature type="transmembrane region" description="Helical" evidence="6">
    <location>
        <begin position="98"/>
        <end position="119"/>
    </location>
</feature>
<name>A0A9Q1CKY8_HOLLE</name>
<feature type="transmembrane region" description="Helical" evidence="6">
    <location>
        <begin position="194"/>
        <end position="217"/>
    </location>
</feature>
<dbReference type="GO" id="GO:0022857">
    <property type="term" value="F:transmembrane transporter activity"/>
    <property type="evidence" value="ECO:0007669"/>
    <property type="project" value="InterPro"/>
</dbReference>
<dbReference type="Pfam" id="PF00860">
    <property type="entry name" value="Xan_ur_permease"/>
    <property type="match status" value="1"/>
</dbReference>
<keyword evidence="4 6" id="KW-1133">Transmembrane helix</keyword>
<reference evidence="7" key="1">
    <citation type="submission" date="2021-10" db="EMBL/GenBank/DDBJ databases">
        <title>Tropical sea cucumber genome reveals ecological adaptation and Cuvierian tubules defense mechanism.</title>
        <authorList>
            <person name="Chen T."/>
        </authorList>
    </citation>
    <scope>NUCLEOTIDE SEQUENCE</scope>
    <source>
        <strain evidence="7">Nanhai2018</strain>
        <tissue evidence="7">Muscle</tissue>
    </source>
</reference>
<protein>
    <submittedName>
        <fullName evidence="7">Solute carrier family 23 member 1</fullName>
    </submittedName>
</protein>
<keyword evidence="5 6" id="KW-0472">Membrane</keyword>
<comment type="subcellular location">
    <subcellularLocation>
        <location evidence="1">Membrane</location>
        <topology evidence="1">Multi-pass membrane protein</topology>
    </subcellularLocation>
</comment>
<accession>A0A9Q1CKY8</accession>
<comment type="caution">
    <text evidence="7">The sequence shown here is derived from an EMBL/GenBank/DDBJ whole genome shotgun (WGS) entry which is preliminary data.</text>
</comment>
<evidence type="ECO:0000256" key="4">
    <source>
        <dbReference type="ARBA" id="ARBA00022989"/>
    </source>
</evidence>
<dbReference type="PANTHER" id="PTHR11119">
    <property type="entry name" value="XANTHINE-URACIL / VITAMIN C PERMEASE FAMILY MEMBER"/>
    <property type="match status" value="1"/>
</dbReference>